<protein>
    <submittedName>
        <fullName evidence="3">Vacuolar sorting protein</fullName>
    </submittedName>
</protein>
<dbReference type="GO" id="GO:0030897">
    <property type="term" value="C:HOPS complex"/>
    <property type="evidence" value="ECO:0007669"/>
    <property type="project" value="TreeGrafter"/>
</dbReference>
<feature type="domain" description="Vps16 N-terminal" evidence="2">
    <location>
        <begin position="403"/>
        <end position="496"/>
    </location>
</feature>
<feature type="compositionally biased region" description="Low complexity" evidence="1">
    <location>
        <begin position="334"/>
        <end position="350"/>
    </location>
</feature>
<dbReference type="EMBL" id="BLIY01000015">
    <property type="protein sequence ID" value="GFE54355.1"/>
    <property type="molecule type" value="Genomic_DNA"/>
</dbReference>
<evidence type="ECO:0000256" key="1">
    <source>
        <dbReference type="SAM" id="MobiDB-lite"/>
    </source>
</evidence>
<sequence length="999" mass="108731">MELPTPTRKWRSLGDKNLQREHWQVSNPQWRCCDGDAWAVAPLGCLVAIVSSRLDPSSSLPENVKCQLRIFRGGSYALITSVPWLVRLETLLALQWTDTALLVAVFKNACVRVFSPHGEFVQHFYLYFSENEPRSVLLDPSMVVLSTWGAGVIYVSKDTSCLYLQRGFDGRDCIHFSLGDYSLRVSALGVIPREEWLDSIVIMSRLDGACYIAMHDVVKCRDIEDFERFAHEIDLPSNTTYDEIVLCTHAVSGYDRTYFAFRDRATGSVASMCYYNGGVQMLWHGKVDPTGSLYVVGNGVLALAMGISGGVSTVGDVDGLLVDTGSNTTVASDTGTGNTTGLPGNTTITGDSTSSATSLPGNSTSTPVANGIRFIDGTRSNDDLITTNFSTSPCCITSDVGGGIRLFTQTRVEFFKIVSDCSEKVFSPASCSPAAVLLRAYGMFHSGDVKACETLRLIRDDIAEAVDVCIGAAVDCWDFDTASMLLDAAAFGRSMASVHPDGHTDVLPGLHSSDNTTDLVVSAQASPESVRIHPRPEEAVSSYRNCISRTTAVAMLRVANSLAAAPSEIRTNASQLLSLGPRLLVHMLAAQNCHLLALRISDFLGFDKNQVLLHWVRTRVKLGSHMTDIELVEAITRLLDGYAGVVLPYADIASAVARERRSNLALALLDREKSLPRRFRTLCSWGELSKAACVAAEACDLMYAAVVVLEAQQGSNLDRLVELASANTCVRDVFIKQCHLAGAADILQIFLERIDDIYGAGLNAARQALSFLRPAVSAKPKPAMHQLVSHINTQSNTQAEDCSTWLKFSADFFASVAASKGANSDSAKLWHECISQQRELLSVQTELERSSPALANSGLIGRSLVYTVFCLYRLDRAKEASALAARFNMPFNQHWRCRLAAAHDVHNINDLLRMANDKAAHAQYVTMKNGKPPVDLVLEALLSLGATSAVESVASTLRYPQQQQWRSRLNARVGGSVPQNTGEDAPSLLSSISKRIWQS</sequence>
<gene>
    <name evidence="3" type="ORF">BaOVIS_017590</name>
</gene>
<feature type="region of interest" description="Disordered" evidence="1">
    <location>
        <begin position="331"/>
        <end position="364"/>
    </location>
</feature>
<dbReference type="Gene3D" id="1.10.150.780">
    <property type="entry name" value="Vps16, C-terminal region"/>
    <property type="match status" value="1"/>
</dbReference>
<dbReference type="GO" id="GO:0003779">
    <property type="term" value="F:actin binding"/>
    <property type="evidence" value="ECO:0007669"/>
    <property type="project" value="TreeGrafter"/>
</dbReference>
<dbReference type="Pfam" id="PF04841">
    <property type="entry name" value="Vps16_N"/>
    <property type="match status" value="1"/>
</dbReference>
<dbReference type="PANTHER" id="PTHR12811:SF0">
    <property type="entry name" value="VACUOLAR PROTEIN SORTING-ASSOCIATED PROTEIN 16 HOMOLOG"/>
    <property type="match status" value="1"/>
</dbReference>
<dbReference type="GO" id="GO:0006886">
    <property type="term" value="P:intracellular protein transport"/>
    <property type="evidence" value="ECO:0007669"/>
    <property type="project" value="InterPro"/>
</dbReference>
<dbReference type="InterPro" id="IPR038132">
    <property type="entry name" value="Vps16_C_sf"/>
</dbReference>
<proteinExistence type="predicted"/>
<dbReference type="GO" id="GO:0016197">
    <property type="term" value="P:endosomal transport"/>
    <property type="evidence" value="ECO:0007669"/>
    <property type="project" value="TreeGrafter"/>
</dbReference>
<evidence type="ECO:0000313" key="3">
    <source>
        <dbReference type="EMBL" id="GFE54355.1"/>
    </source>
</evidence>
<evidence type="ECO:0000313" key="4">
    <source>
        <dbReference type="Proteomes" id="UP001057455"/>
    </source>
</evidence>
<dbReference type="AlphaFoldDB" id="A0A9W5TAE1"/>
<feature type="compositionally biased region" description="Polar residues" evidence="1">
    <location>
        <begin position="351"/>
        <end position="364"/>
    </location>
</feature>
<accession>A0A9W5TAE1</accession>
<name>A0A9W5TAE1_BABOV</name>
<dbReference type="GO" id="GO:0042144">
    <property type="term" value="P:vacuole fusion, non-autophagic"/>
    <property type="evidence" value="ECO:0007669"/>
    <property type="project" value="TreeGrafter"/>
</dbReference>
<dbReference type="GO" id="GO:0005765">
    <property type="term" value="C:lysosomal membrane"/>
    <property type="evidence" value="ECO:0007669"/>
    <property type="project" value="TreeGrafter"/>
</dbReference>
<dbReference type="PANTHER" id="PTHR12811">
    <property type="entry name" value="VACUOLAR PROTEIN SORTING VPS16"/>
    <property type="match status" value="1"/>
</dbReference>
<dbReference type="GO" id="GO:0005768">
    <property type="term" value="C:endosome"/>
    <property type="evidence" value="ECO:0007669"/>
    <property type="project" value="TreeGrafter"/>
</dbReference>
<dbReference type="InterPro" id="IPR006926">
    <property type="entry name" value="Vps16_N"/>
</dbReference>
<evidence type="ECO:0000259" key="2">
    <source>
        <dbReference type="Pfam" id="PF04841"/>
    </source>
</evidence>
<dbReference type="InterPro" id="IPR016534">
    <property type="entry name" value="VPS16"/>
</dbReference>
<comment type="caution">
    <text evidence="3">The sequence shown here is derived from an EMBL/GenBank/DDBJ whole genome shotgun (WGS) entry which is preliminary data.</text>
</comment>
<reference evidence="3" key="1">
    <citation type="submission" date="2019-12" db="EMBL/GenBank/DDBJ databases">
        <title>Genome sequence of Babesia ovis.</title>
        <authorList>
            <person name="Yamagishi J."/>
            <person name="Sevinc F."/>
            <person name="Xuan X."/>
        </authorList>
    </citation>
    <scope>NUCLEOTIDE SEQUENCE</scope>
    <source>
        <strain evidence="3">Selcuk</strain>
    </source>
</reference>
<dbReference type="Proteomes" id="UP001057455">
    <property type="component" value="Unassembled WGS sequence"/>
</dbReference>
<keyword evidence="4" id="KW-1185">Reference proteome</keyword>
<organism evidence="3 4">
    <name type="scientific">Babesia ovis</name>
    <dbReference type="NCBI Taxonomy" id="5869"/>
    <lineage>
        <taxon>Eukaryota</taxon>
        <taxon>Sar</taxon>
        <taxon>Alveolata</taxon>
        <taxon>Apicomplexa</taxon>
        <taxon>Aconoidasida</taxon>
        <taxon>Piroplasmida</taxon>
        <taxon>Babesiidae</taxon>
        <taxon>Babesia</taxon>
    </lineage>
</organism>
<dbReference type="OrthoDB" id="1792at2759"/>